<evidence type="ECO:0000313" key="4">
    <source>
        <dbReference type="Proteomes" id="UP000066529"/>
    </source>
</evidence>
<evidence type="ECO:0000256" key="1">
    <source>
        <dbReference type="SAM" id="Phobius"/>
    </source>
</evidence>
<dbReference type="InterPro" id="IPR011674">
    <property type="entry name" value="DUF1616"/>
</dbReference>
<feature type="transmembrane region" description="Helical" evidence="1">
    <location>
        <begin position="37"/>
        <end position="57"/>
    </location>
</feature>
<feature type="transmembrane region" description="Helical" evidence="1">
    <location>
        <begin position="99"/>
        <end position="116"/>
    </location>
</feature>
<dbReference type="Proteomes" id="UP000066529">
    <property type="component" value="Chromosome"/>
</dbReference>
<dbReference type="KEGG" id="mthr:MSTHT_1690"/>
<keyword evidence="1" id="KW-0472">Membrane</keyword>
<dbReference type="InterPro" id="IPR014495">
    <property type="entry name" value="UCP018671"/>
</dbReference>
<sequence>MAGNQKFPSDLLLVASLVILTDIFVLVPVLNGSVIRTALGLLMLLFLPGYALIAMLFPKKSGLEGMERFALSVAMSVSIAPLIGLALNFTRWGIKEVPFLTSLSAFTLLTLVIAYIRRMRLPADSTFEVPFRALAITLISGVMGEPESKTEKKLRIILALSFLILIVAGAYAILIPQEREPFTEFYILGSNGMANNYTTEYIRGESGTYIIGITNNEHRTMDYTMEVRLENESLPLPENLQHIRLPHNTTLEEPLEITPPVEGENMKLEFLLFNETEKNVPYKDLRLWINVEGEA</sequence>
<organism evidence="3 4">
    <name type="scientific">Methanosarcina thermophila (strain ATCC 43570 / DSM 1825 / OCM 12 / VKM B-1830 / TM-1)</name>
    <dbReference type="NCBI Taxonomy" id="523844"/>
    <lineage>
        <taxon>Archaea</taxon>
        <taxon>Methanobacteriati</taxon>
        <taxon>Methanobacteriota</taxon>
        <taxon>Stenosarchaea group</taxon>
        <taxon>Methanomicrobia</taxon>
        <taxon>Methanosarcinales</taxon>
        <taxon>Methanosarcinaceae</taxon>
        <taxon>Methanosarcina</taxon>
    </lineage>
</organism>
<dbReference type="PIRSF" id="PIRSF018671">
    <property type="entry name" value="UCP018671"/>
    <property type="match status" value="1"/>
</dbReference>
<gene>
    <name evidence="3" type="ORF">MSTHT_1690</name>
</gene>
<feature type="transmembrane region" description="Helical" evidence="1">
    <location>
        <begin position="12"/>
        <end position="31"/>
    </location>
</feature>
<proteinExistence type="predicted"/>
<protein>
    <recommendedName>
        <fullName evidence="2">DUF1616 domain-containing protein</fullName>
    </recommendedName>
</protein>
<evidence type="ECO:0000259" key="2">
    <source>
        <dbReference type="Pfam" id="PF07760"/>
    </source>
</evidence>
<dbReference type="EMBL" id="CP009501">
    <property type="protein sequence ID" value="AKB13448.1"/>
    <property type="molecule type" value="Genomic_DNA"/>
</dbReference>
<keyword evidence="1" id="KW-0812">Transmembrane</keyword>
<dbReference type="STRING" id="523844.MSTHT_1690"/>
<dbReference type="AlphaFoldDB" id="A0A0E3NF16"/>
<name>A0A0E3NF16_METTT</name>
<dbReference type="Pfam" id="PF07760">
    <property type="entry name" value="DUF1616"/>
    <property type="match status" value="1"/>
</dbReference>
<reference evidence="3 4" key="1">
    <citation type="submission" date="2014-07" db="EMBL/GenBank/DDBJ databases">
        <title>Methanogenic archaea and the global carbon cycle.</title>
        <authorList>
            <person name="Henriksen J.R."/>
            <person name="Luke J."/>
            <person name="Reinhart S."/>
            <person name="Benedict M.N."/>
            <person name="Youngblut N.D."/>
            <person name="Metcalf M.E."/>
            <person name="Whitaker R.J."/>
            <person name="Metcalf W.W."/>
        </authorList>
    </citation>
    <scope>NUCLEOTIDE SEQUENCE [LARGE SCALE GENOMIC DNA]</scope>
    <source>
        <strain evidence="4">ATCC 43570 / DSM 1825 / OCM 12 / VKM B-1830 / TM-1</strain>
    </source>
</reference>
<dbReference type="HOGENOM" id="CLU_047794_1_0_2"/>
<dbReference type="OrthoDB" id="82282at2157"/>
<dbReference type="PATRIC" id="fig|523844.20.peg.2098"/>
<feature type="domain" description="DUF1616" evidence="2">
    <location>
        <begin position="14"/>
        <end position="290"/>
    </location>
</feature>
<feature type="transmembrane region" description="Helical" evidence="1">
    <location>
        <begin position="69"/>
        <end position="87"/>
    </location>
</feature>
<keyword evidence="1" id="KW-1133">Transmembrane helix</keyword>
<dbReference type="RefSeq" id="WP_048167466.1">
    <property type="nucleotide sequence ID" value="NZ_CP009501.1"/>
</dbReference>
<evidence type="ECO:0000313" key="3">
    <source>
        <dbReference type="EMBL" id="AKB13448.1"/>
    </source>
</evidence>
<accession>A0A0E3NF16</accession>
<feature type="transmembrane region" description="Helical" evidence="1">
    <location>
        <begin position="156"/>
        <end position="174"/>
    </location>
</feature>
<dbReference type="GeneID" id="41602951"/>